<protein>
    <submittedName>
        <fullName evidence="2">Uncharacterized protein</fullName>
    </submittedName>
</protein>
<comment type="caution">
    <text evidence="2">The sequence shown here is derived from an EMBL/GenBank/DDBJ whole genome shotgun (WGS) entry which is preliminary data.</text>
</comment>
<feature type="region of interest" description="Disordered" evidence="1">
    <location>
        <begin position="118"/>
        <end position="139"/>
    </location>
</feature>
<proteinExistence type="predicted"/>
<evidence type="ECO:0000256" key="1">
    <source>
        <dbReference type="SAM" id="MobiDB-lite"/>
    </source>
</evidence>
<dbReference type="Proteomes" id="UP000233551">
    <property type="component" value="Unassembled WGS sequence"/>
</dbReference>
<keyword evidence="3" id="KW-1185">Reference proteome</keyword>
<organism evidence="2 3">
    <name type="scientific">Punica granatum</name>
    <name type="common">Pomegranate</name>
    <dbReference type="NCBI Taxonomy" id="22663"/>
    <lineage>
        <taxon>Eukaryota</taxon>
        <taxon>Viridiplantae</taxon>
        <taxon>Streptophyta</taxon>
        <taxon>Embryophyta</taxon>
        <taxon>Tracheophyta</taxon>
        <taxon>Spermatophyta</taxon>
        <taxon>Magnoliopsida</taxon>
        <taxon>eudicotyledons</taxon>
        <taxon>Gunneridae</taxon>
        <taxon>Pentapetalae</taxon>
        <taxon>rosids</taxon>
        <taxon>malvids</taxon>
        <taxon>Myrtales</taxon>
        <taxon>Lythraceae</taxon>
        <taxon>Punica</taxon>
    </lineage>
</organism>
<feature type="region of interest" description="Disordered" evidence="1">
    <location>
        <begin position="73"/>
        <end position="95"/>
    </location>
</feature>
<dbReference type="EMBL" id="PGOL01001808">
    <property type="protein sequence ID" value="PKI54115.1"/>
    <property type="molecule type" value="Genomic_DNA"/>
</dbReference>
<evidence type="ECO:0000313" key="2">
    <source>
        <dbReference type="EMBL" id="PKI54115.1"/>
    </source>
</evidence>
<evidence type="ECO:0000313" key="3">
    <source>
        <dbReference type="Proteomes" id="UP000233551"/>
    </source>
</evidence>
<dbReference type="AlphaFoldDB" id="A0A2I0JCY9"/>
<sequence length="293" mass="31516">MLHCYPGAEPGYIQVLAASTSISTQLTSPLLSKLPRSSTATARFSTSSLGPARPMNLSRVDCREAPFFLLSAANGASKPPQRASEGAKQGVRNGSAGAVEVEGPELWHAMSIALTAASQSKSYTDRKSSTVGRKRERRRGIRRRLTEEEEEAVKYIVVGVADDDVRPRGSHGCSGGSPARGFVSFQSLMGREKTERSVEMAVKLENGAKVRWAFFGPNMGLRAEYWATSLSGPIQARSRSIGNNLGVSLARAARRTEGGGGEEESIAAIKRSIADHGVEQRFEICIKANCFLI</sequence>
<reference evidence="2 3" key="1">
    <citation type="submission" date="2017-11" db="EMBL/GenBank/DDBJ databases">
        <title>De-novo sequencing of pomegranate (Punica granatum L.) genome.</title>
        <authorList>
            <person name="Akparov Z."/>
            <person name="Amiraslanov A."/>
            <person name="Hajiyeva S."/>
            <person name="Abbasov M."/>
            <person name="Kaur K."/>
            <person name="Hamwieh A."/>
            <person name="Solovyev V."/>
            <person name="Salamov A."/>
            <person name="Braich B."/>
            <person name="Kosarev P."/>
            <person name="Mahmoud A."/>
            <person name="Hajiyev E."/>
            <person name="Babayeva S."/>
            <person name="Izzatullayeva V."/>
            <person name="Mammadov A."/>
            <person name="Mammadov A."/>
            <person name="Sharifova S."/>
            <person name="Ojaghi J."/>
            <person name="Eynullazada K."/>
            <person name="Bayramov B."/>
            <person name="Abdulazimova A."/>
            <person name="Shahmuradov I."/>
        </authorList>
    </citation>
    <scope>NUCLEOTIDE SEQUENCE [LARGE SCALE GENOMIC DNA]</scope>
    <source>
        <strain evidence="3">cv. AG2017</strain>
        <tissue evidence="2">Leaf</tissue>
    </source>
</reference>
<accession>A0A2I0JCY9</accession>
<name>A0A2I0JCY9_PUNGR</name>
<gene>
    <name evidence="2" type="ORF">CRG98_025479</name>
</gene>